<protein>
    <recommendedName>
        <fullName evidence="3">DUF2029 domain-containing protein</fullName>
    </recommendedName>
</protein>
<feature type="transmembrane region" description="Helical" evidence="1">
    <location>
        <begin position="118"/>
        <end position="137"/>
    </location>
</feature>
<dbReference type="RefSeq" id="WP_407051048.1">
    <property type="nucleotide sequence ID" value="NZ_CP158568.1"/>
</dbReference>
<gene>
    <name evidence="2" type="ORF">ABS361_06835</name>
</gene>
<proteinExistence type="predicted"/>
<keyword evidence="1" id="KW-0472">Membrane</keyword>
<accession>A0AAU7XG62</accession>
<keyword evidence="1" id="KW-1133">Transmembrane helix</keyword>
<feature type="transmembrane region" description="Helical" evidence="1">
    <location>
        <begin position="143"/>
        <end position="163"/>
    </location>
</feature>
<organism evidence="2">
    <name type="scientific">Methyloraptor flagellatus</name>
    <dbReference type="NCBI Taxonomy" id="3162530"/>
    <lineage>
        <taxon>Bacteria</taxon>
        <taxon>Pseudomonadati</taxon>
        <taxon>Pseudomonadota</taxon>
        <taxon>Alphaproteobacteria</taxon>
        <taxon>Hyphomicrobiales</taxon>
        <taxon>Ancalomicrobiaceae</taxon>
        <taxon>Methyloraptor</taxon>
    </lineage>
</organism>
<name>A0AAU7XG62_9HYPH</name>
<feature type="transmembrane region" description="Helical" evidence="1">
    <location>
        <begin position="212"/>
        <end position="229"/>
    </location>
</feature>
<feature type="transmembrane region" description="Helical" evidence="1">
    <location>
        <begin position="350"/>
        <end position="368"/>
    </location>
</feature>
<feature type="transmembrane region" description="Helical" evidence="1">
    <location>
        <begin position="170"/>
        <end position="192"/>
    </location>
</feature>
<dbReference type="EMBL" id="CP158568">
    <property type="protein sequence ID" value="XBY45952.1"/>
    <property type="molecule type" value="Genomic_DNA"/>
</dbReference>
<feature type="transmembrane region" description="Helical" evidence="1">
    <location>
        <begin position="326"/>
        <end position="344"/>
    </location>
</feature>
<feature type="transmembrane region" description="Helical" evidence="1">
    <location>
        <begin position="297"/>
        <end position="319"/>
    </location>
</feature>
<dbReference type="KEGG" id="mflg:ABS361_06835"/>
<sequence>MRHRLLVFVLLATVAAVLALIVLRGLGEAPSANSYALLADAFLHGHYDFRGCFDQHCVAAGGLNYLAAPPFPAVLAMPFVIKSGSGFSGFVLLSILLAGLALLVWHRIFVRLGIEPRLRLWLLVALGAASPLAETVARGDRLALFAAVAGFLMASLAIGEAIAGRLMTAGFALGLAFLCRPTALFLLPFVGALTLTTKARVLPPSPETLTKFGAIAIGAAVPVLFLLFYDWMRFGAPFETGQATAALSAAATPGDIVAAERIKAFGAYSLAVVPANLAAMAVQGFSLVFDPPRMVRLVGLDPAGASFLAKCPWLLFLFFAPRDRTVAFAALAVLPMLGLFAISSDLPRYGLGRPLIDLLPVLAVYLAVAVRPEQIVMFRLLLLVGVSLQMLTIAVMMKTG</sequence>
<evidence type="ECO:0008006" key="3">
    <source>
        <dbReference type="Google" id="ProtNLM"/>
    </source>
</evidence>
<evidence type="ECO:0000313" key="2">
    <source>
        <dbReference type="EMBL" id="XBY45952.1"/>
    </source>
</evidence>
<reference evidence="2" key="1">
    <citation type="submission" date="2024-06" db="EMBL/GenBank/DDBJ databases">
        <title>Methylostella associata gen. nov., sp. nov., a novel Ancalomicrobiaceae-affiliated facultatively methylotrophic bacteria that feed on methanotrophs of the genus Methylococcus.</title>
        <authorList>
            <person name="Saltykova V."/>
            <person name="Danilova O.V."/>
            <person name="Oshkin I.Y."/>
            <person name="Belova S.E."/>
            <person name="Pimenov N.V."/>
            <person name="Dedysh S.N."/>
        </authorList>
    </citation>
    <scope>NUCLEOTIDE SEQUENCE</scope>
    <source>
        <strain evidence="2">S20</strain>
    </source>
</reference>
<dbReference type="AlphaFoldDB" id="A0AAU7XG62"/>
<feature type="transmembrane region" description="Helical" evidence="1">
    <location>
        <begin position="380"/>
        <end position="397"/>
    </location>
</feature>
<feature type="transmembrane region" description="Helical" evidence="1">
    <location>
        <begin position="87"/>
        <end position="106"/>
    </location>
</feature>
<keyword evidence="1" id="KW-0812">Transmembrane</keyword>
<feature type="transmembrane region" description="Helical" evidence="1">
    <location>
        <begin position="265"/>
        <end position="285"/>
    </location>
</feature>
<evidence type="ECO:0000256" key="1">
    <source>
        <dbReference type="SAM" id="Phobius"/>
    </source>
</evidence>